<evidence type="ECO:0000313" key="2">
    <source>
        <dbReference type="EMBL" id="KAK5110577.1"/>
    </source>
</evidence>
<reference evidence="2" key="1">
    <citation type="submission" date="2023-08" db="EMBL/GenBank/DDBJ databases">
        <title>Black Yeasts Isolated from many extreme environments.</title>
        <authorList>
            <person name="Coleine C."/>
            <person name="Stajich J.E."/>
            <person name="Selbmann L."/>
        </authorList>
    </citation>
    <scope>NUCLEOTIDE SEQUENCE</scope>
    <source>
        <strain evidence="2">CCFEE 5401</strain>
    </source>
</reference>
<feature type="compositionally biased region" description="Acidic residues" evidence="1">
    <location>
        <begin position="1"/>
        <end position="10"/>
    </location>
</feature>
<comment type="caution">
    <text evidence="2">The sequence shown here is derived from an EMBL/GenBank/DDBJ whole genome shotgun (WGS) entry which is preliminary data.</text>
</comment>
<feature type="region of interest" description="Disordered" evidence="1">
    <location>
        <begin position="110"/>
        <end position="130"/>
    </location>
</feature>
<name>A0AAN7TF37_9PEZI</name>
<dbReference type="AlphaFoldDB" id="A0AAN7TF37"/>
<evidence type="ECO:0000256" key="1">
    <source>
        <dbReference type="SAM" id="MobiDB-lite"/>
    </source>
</evidence>
<sequence length="241" mass="27373">MSYDPMDDDLYGPAFEHQPGSMRPPYRPGTFDHDMGRPLTPTDRQPLYDNDDPGGMNGHYRETLLSDGLIDQLGHERGLHIPPRNDDYELYGQPQGSNCSDEFRAVGTAEDDHYGGRRPSLLSEGLPGGMRPTASEIMPELRQRMSGLHPRFEGGWPGWNDSMPEGAVGYVQRGEAENWGHVRRGAPRMHPAEFVDEEFIQAREADPDWSPSECFDGPRWDERLMYGGPHYWGFDEQYLGF</sequence>
<dbReference type="EMBL" id="JAVRRL010000048">
    <property type="protein sequence ID" value="KAK5110577.1"/>
    <property type="molecule type" value="Genomic_DNA"/>
</dbReference>
<proteinExistence type="predicted"/>
<protein>
    <submittedName>
        <fullName evidence="2">Uncharacterized protein</fullName>
    </submittedName>
</protein>
<evidence type="ECO:0000313" key="3">
    <source>
        <dbReference type="Proteomes" id="UP001310890"/>
    </source>
</evidence>
<feature type="region of interest" description="Disordered" evidence="1">
    <location>
        <begin position="1"/>
        <end position="49"/>
    </location>
</feature>
<dbReference type="Proteomes" id="UP001310890">
    <property type="component" value="Unassembled WGS sequence"/>
</dbReference>
<gene>
    <name evidence="2" type="ORF">LTR62_005770</name>
</gene>
<organism evidence="2 3">
    <name type="scientific">Meristemomyces frigidus</name>
    <dbReference type="NCBI Taxonomy" id="1508187"/>
    <lineage>
        <taxon>Eukaryota</taxon>
        <taxon>Fungi</taxon>
        <taxon>Dikarya</taxon>
        <taxon>Ascomycota</taxon>
        <taxon>Pezizomycotina</taxon>
        <taxon>Dothideomycetes</taxon>
        <taxon>Dothideomycetidae</taxon>
        <taxon>Mycosphaerellales</taxon>
        <taxon>Teratosphaeriaceae</taxon>
        <taxon>Meristemomyces</taxon>
    </lineage>
</organism>
<accession>A0AAN7TF37</accession>